<protein>
    <submittedName>
        <fullName evidence="2">Uncharacterized protein</fullName>
    </submittedName>
</protein>
<dbReference type="InParanoid" id="A0A078AUZ2"/>
<name>A0A078AUZ2_STYLE</name>
<evidence type="ECO:0000313" key="3">
    <source>
        <dbReference type="Proteomes" id="UP000039865"/>
    </source>
</evidence>
<dbReference type="Proteomes" id="UP000039865">
    <property type="component" value="Unassembled WGS sequence"/>
</dbReference>
<sequence length="550" mass="64679">MEFGPVLNDSKHYEKISPEWSKIKEVVLESNPELLTTMMRQMKMQHKNNKDFLMKLKLLNRHPSILQPTQRQENHLSQEGKKLLLVYSDNNNSPSFMHDTSHHNHNNNNQNDNSNQQINESGLMNIGRVKRQKRLKAVGAGSIYVEDKGEDQMMHRLKNHKEISKEQLRNRRIESLIKRSKHHQNCHISMFDRRAKSQLKLMNRTDGNDSFSPLRSASKLKELVQQKNKENDQMMDFIEMDQEEVKKDIERREAELAVRHQRITKTQIQRLRHEQRLKLMKGQNQSQDARLKMRERVQTDMNPNLRKRGFKNDHLPAIMIDDENQDINQYDLLDQDLPVKPQFQDSLDDEYLEQQQQLKDLEIERRIQSSPPAMSSDEDNRDEAFKKRVKQIVKYNNLLLAKTQDRFLDRLAKQSSNSNLDDVISLVEKEQNKRLPLLPASKKFISDFVIMNDMPKSSRNATTSQLNLKKNTINSNTSTTDNFKSFVNSNIHSTVQTPKIVGNSITPRLYKVSPPRNTDQQQLPDAFQVKMRDKFIKKSQLQYHKIMISQ</sequence>
<proteinExistence type="predicted"/>
<feature type="region of interest" description="Disordered" evidence="1">
    <location>
        <begin position="88"/>
        <end position="118"/>
    </location>
</feature>
<evidence type="ECO:0000313" key="2">
    <source>
        <dbReference type="EMBL" id="CDW86024.1"/>
    </source>
</evidence>
<dbReference type="EMBL" id="CCKQ01014274">
    <property type="protein sequence ID" value="CDW86024.1"/>
    <property type="molecule type" value="Genomic_DNA"/>
</dbReference>
<keyword evidence="3" id="KW-1185">Reference proteome</keyword>
<accession>A0A078AUZ2</accession>
<evidence type="ECO:0000256" key="1">
    <source>
        <dbReference type="SAM" id="MobiDB-lite"/>
    </source>
</evidence>
<feature type="compositionally biased region" description="Low complexity" evidence="1">
    <location>
        <begin position="106"/>
        <end position="118"/>
    </location>
</feature>
<organism evidence="2 3">
    <name type="scientific">Stylonychia lemnae</name>
    <name type="common">Ciliate</name>
    <dbReference type="NCBI Taxonomy" id="5949"/>
    <lineage>
        <taxon>Eukaryota</taxon>
        <taxon>Sar</taxon>
        <taxon>Alveolata</taxon>
        <taxon>Ciliophora</taxon>
        <taxon>Intramacronucleata</taxon>
        <taxon>Spirotrichea</taxon>
        <taxon>Stichotrichia</taxon>
        <taxon>Sporadotrichida</taxon>
        <taxon>Oxytrichidae</taxon>
        <taxon>Stylonychinae</taxon>
        <taxon>Stylonychia</taxon>
    </lineage>
</organism>
<gene>
    <name evidence="2" type="primary">Contig15969.g17017</name>
    <name evidence="2" type="ORF">STYLEM_15115</name>
</gene>
<dbReference type="AlphaFoldDB" id="A0A078AUZ2"/>
<reference evidence="2 3" key="1">
    <citation type="submission" date="2014-06" db="EMBL/GenBank/DDBJ databases">
        <authorList>
            <person name="Swart Estienne"/>
        </authorList>
    </citation>
    <scope>NUCLEOTIDE SEQUENCE [LARGE SCALE GENOMIC DNA]</scope>
    <source>
        <strain evidence="2 3">130c</strain>
    </source>
</reference>